<name>A0A4Q0YEL3_9BACT</name>
<reference evidence="9 10" key="1">
    <citation type="submission" date="2017-10" db="EMBL/GenBank/DDBJ databases">
        <title>Genomics of the genus Arcobacter.</title>
        <authorList>
            <person name="Perez-Cataluna A."/>
            <person name="Figueras M.J."/>
        </authorList>
    </citation>
    <scope>NUCLEOTIDE SEQUENCE [LARGE SCALE GENOMIC DNA]</scope>
    <source>
        <strain evidence="9 10">CECT 8993</strain>
    </source>
</reference>
<dbReference type="InterPro" id="IPR036721">
    <property type="entry name" value="RCK_C_sf"/>
</dbReference>
<feature type="transmembrane region" description="Helical" evidence="7">
    <location>
        <begin position="428"/>
        <end position="452"/>
    </location>
</feature>
<dbReference type="InterPro" id="IPR051679">
    <property type="entry name" value="DASS-Related_Transporters"/>
</dbReference>
<feature type="transmembrane region" description="Helical" evidence="7">
    <location>
        <begin position="169"/>
        <end position="191"/>
    </location>
</feature>
<evidence type="ECO:0000256" key="7">
    <source>
        <dbReference type="SAM" id="Phobius"/>
    </source>
</evidence>
<keyword evidence="2" id="KW-0813">Transport</keyword>
<evidence type="ECO:0000313" key="10">
    <source>
        <dbReference type="Proteomes" id="UP000290172"/>
    </source>
</evidence>
<feature type="transmembrane region" description="Helical" evidence="7">
    <location>
        <begin position="54"/>
        <end position="74"/>
    </location>
</feature>
<evidence type="ECO:0000256" key="2">
    <source>
        <dbReference type="ARBA" id="ARBA00022448"/>
    </source>
</evidence>
<dbReference type="Gene3D" id="3.30.70.1450">
    <property type="entry name" value="Regulator of K+ conductance, C-terminal domain"/>
    <property type="match status" value="2"/>
</dbReference>
<dbReference type="Proteomes" id="UP000290172">
    <property type="component" value="Unassembled WGS sequence"/>
</dbReference>
<dbReference type="GO" id="GO:0008324">
    <property type="term" value="F:monoatomic cation transmembrane transporter activity"/>
    <property type="evidence" value="ECO:0007669"/>
    <property type="project" value="InterPro"/>
</dbReference>
<dbReference type="GO" id="GO:0006813">
    <property type="term" value="P:potassium ion transport"/>
    <property type="evidence" value="ECO:0007669"/>
    <property type="project" value="InterPro"/>
</dbReference>
<sequence>MTIFVAISIIILLILLAQNRIQPAILFFALVLIYYMFDLIDVKNMLNNFTNKSLVTLLLLLTVSIVFEKTTFITSISNKIFSKSYNKSLLKMSFLVSFFSAFLNNTAVVASMISVIKKNRFHSPSKLLLPMSYAAIFGGTITLVGTSTNLIVNGFVIERGLEPLKLFDFIYVGIPIAIFGGLSLIIVSKFLPEIKNNEKKVEYFIEAKVDKNSKLIGKSILENKLRNLEYLYLSEIIRDEQTISPVNPNEIIQEKDILVFSGDVRQVEILNQFDGLILEHKRHDAKNLVEVIVSHESNLINKKVKETNFRTKFDASIVSIKKADETQSSKIGNTLLEVGDNLILAIGKDFHKRDNLKKNFYILGDINIEEKLSFSQSLVVLFSFFAVLLLSLFKILPLIKGLFILLAFYLIIGFLNSSEIKRRFPYELVLIIGSALGIASVMINSGVANYLADFLNNSFGSFGVYGSFIAVYLLTFLLTEIITNNAAAALSFPIAYVTATNLGVDVTPFIFAVAYGASASFMTPYGYQTNLMVTSVGGYSFKTFIKSGFIVSIVYSAIVIIVIPIVFPF</sequence>
<dbReference type="Pfam" id="PF02080">
    <property type="entry name" value="TrkA_C"/>
    <property type="match status" value="2"/>
</dbReference>
<organism evidence="9 10">
    <name type="scientific">Halarcobacter ebronensis</name>
    <dbReference type="NCBI Taxonomy" id="1462615"/>
    <lineage>
        <taxon>Bacteria</taxon>
        <taxon>Pseudomonadati</taxon>
        <taxon>Campylobacterota</taxon>
        <taxon>Epsilonproteobacteria</taxon>
        <taxon>Campylobacterales</taxon>
        <taxon>Arcobacteraceae</taxon>
        <taxon>Halarcobacter</taxon>
    </lineage>
</organism>
<dbReference type="PANTHER" id="PTHR43652:SF2">
    <property type="entry name" value="BASIC AMINO ACID ANTIPORTER YFCC-RELATED"/>
    <property type="match status" value="1"/>
</dbReference>
<dbReference type="PROSITE" id="PS51202">
    <property type="entry name" value="RCK_C"/>
    <property type="match status" value="1"/>
</dbReference>
<feature type="transmembrane region" description="Helical" evidence="7">
    <location>
        <begin position="128"/>
        <end position="157"/>
    </location>
</feature>
<comment type="caution">
    <text evidence="9">The sequence shown here is derived from an EMBL/GenBank/DDBJ whole genome shotgun (WGS) entry which is preliminary data.</text>
</comment>
<feature type="transmembrane region" description="Helical" evidence="7">
    <location>
        <begin position="458"/>
        <end position="479"/>
    </location>
</feature>
<evidence type="ECO:0000256" key="5">
    <source>
        <dbReference type="ARBA" id="ARBA00022989"/>
    </source>
</evidence>
<feature type="domain" description="RCK C-terminal" evidence="8">
    <location>
        <begin position="192"/>
        <end position="276"/>
    </location>
</feature>
<keyword evidence="6 7" id="KW-0472">Membrane</keyword>
<feature type="transmembrane region" description="Helical" evidence="7">
    <location>
        <begin position="486"/>
        <end position="503"/>
    </location>
</feature>
<dbReference type="SUPFAM" id="SSF116726">
    <property type="entry name" value="TrkA C-terminal domain-like"/>
    <property type="match status" value="2"/>
</dbReference>
<dbReference type="AlphaFoldDB" id="A0A4Q0YEL3"/>
<dbReference type="InterPro" id="IPR004680">
    <property type="entry name" value="Cit_transptr-like_dom"/>
</dbReference>
<dbReference type="RefSeq" id="WP_128980092.1">
    <property type="nucleotide sequence ID" value="NZ_PDKJ01000004.1"/>
</dbReference>
<evidence type="ECO:0000259" key="8">
    <source>
        <dbReference type="PROSITE" id="PS51202"/>
    </source>
</evidence>
<feature type="transmembrane region" description="Helical" evidence="7">
    <location>
        <begin position="94"/>
        <end position="116"/>
    </location>
</feature>
<comment type="subcellular location">
    <subcellularLocation>
        <location evidence="1">Membrane</location>
        <topology evidence="1">Multi-pass membrane protein</topology>
    </subcellularLocation>
</comment>
<evidence type="ECO:0000256" key="4">
    <source>
        <dbReference type="ARBA" id="ARBA00022737"/>
    </source>
</evidence>
<evidence type="ECO:0000256" key="1">
    <source>
        <dbReference type="ARBA" id="ARBA00004141"/>
    </source>
</evidence>
<keyword evidence="3 7" id="KW-0812">Transmembrane</keyword>
<feature type="transmembrane region" description="Helical" evidence="7">
    <location>
        <begin position="398"/>
        <end position="416"/>
    </location>
</feature>
<evidence type="ECO:0000256" key="3">
    <source>
        <dbReference type="ARBA" id="ARBA00022692"/>
    </source>
</evidence>
<dbReference type="EMBL" id="PDKJ01000004">
    <property type="protein sequence ID" value="RXJ68976.1"/>
    <property type="molecule type" value="Genomic_DNA"/>
</dbReference>
<gene>
    <name evidence="9" type="ORF">CRV08_05970</name>
</gene>
<keyword evidence="5 7" id="KW-1133">Transmembrane helix</keyword>
<dbReference type="GO" id="GO:0005886">
    <property type="term" value="C:plasma membrane"/>
    <property type="evidence" value="ECO:0007669"/>
    <property type="project" value="TreeGrafter"/>
</dbReference>
<feature type="transmembrane region" description="Helical" evidence="7">
    <location>
        <begin position="548"/>
        <end position="567"/>
    </location>
</feature>
<dbReference type="PANTHER" id="PTHR43652">
    <property type="entry name" value="BASIC AMINO ACID ANTIPORTER YFCC-RELATED"/>
    <property type="match status" value="1"/>
</dbReference>
<dbReference type="InterPro" id="IPR006037">
    <property type="entry name" value="RCK_C"/>
</dbReference>
<keyword evidence="4" id="KW-0677">Repeat</keyword>
<accession>A0A4Q0YEL3</accession>
<protein>
    <submittedName>
        <fullName evidence="9">SLC13 family permease</fullName>
    </submittedName>
</protein>
<evidence type="ECO:0000313" key="9">
    <source>
        <dbReference type="EMBL" id="RXJ68976.1"/>
    </source>
</evidence>
<evidence type="ECO:0000256" key="6">
    <source>
        <dbReference type="ARBA" id="ARBA00023136"/>
    </source>
</evidence>
<dbReference type="Pfam" id="PF03600">
    <property type="entry name" value="CitMHS"/>
    <property type="match status" value="1"/>
</dbReference>
<proteinExistence type="predicted"/>